<evidence type="ECO:0000313" key="2">
    <source>
        <dbReference type="EMBL" id="TFK88996.1"/>
    </source>
</evidence>
<reference evidence="2 3" key="1">
    <citation type="journal article" date="2019" name="Nat. Ecol. Evol.">
        <title>Megaphylogeny resolves global patterns of mushroom evolution.</title>
        <authorList>
            <person name="Varga T."/>
            <person name="Krizsan K."/>
            <person name="Foldi C."/>
            <person name="Dima B."/>
            <person name="Sanchez-Garcia M."/>
            <person name="Sanchez-Ramirez S."/>
            <person name="Szollosi G.J."/>
            <person name="Szarkandi J.G."/>
            <person name="Papp V."/>
            <person name="Albert L."/>
            <person name="Andreopoulos W."/>
            <person name="Angelini C."/>
            <person name="Antonin V."/>
            <person name="Barry K.W."/>
            <person name="Bougher N.L."/>
            <person name="Buchanan P."/>
            <person name="Buyck B."/>
            <person name="Bense V."/>
            <person name="Catcheside P."/>
            <person name="Chovatia M."/>
            <person name="Cooper J."/>
            <person name="Damon W."/>
            <person name="Desjardin D."/>
            <person name="Finy P."/>
            <person name="Geml J."/>
            <person name="Haridas S."/>
            <person name="Hughes K."/>
            <person name="Justo A."/>
            <person name="Karasinski D."/>
            <person name="Kautmanova I."/>
            <person name="Kiss B."/>
            <person name="Kocsube S."/>
            <person name="Kotiranta H."/>
            <person name="LaButti K.M."/>
            <person name="Lechner B.E."/>
            <person name="Liimatainen K."/>
            <person name="Lipzen A."/>
            <person name="Lukacs Z."/>
            <person name="Mihaltcheva S."/>
            <person name="Morgado L.N."/>
            <person name="Niskanen T."/>
            <person name="Noordeloos M.E."/>
            <person name="Ohm R.A."/>
            <person name="Ortiz-Santana B."/>
            <person name="Ovrebo C."/>
            <person name="Racz N."/>
            <person name="Riley R."/>
            <person name="Savchenko A."/>
            <person name="Shiryaev A."/>
            <person name="Soop K."/>
            <person name="Spirin V."/>
            <person name="Szebenyi C."/>
            <person name="Tomsovsky M."/>
            <person name="Tulloss R.E."/>
            <person name="Uehling J."/>
            <person name="Grigoriev I.V."/>
            <person name="Vagvolgyi C."/>
            <person name="Papp T."/>
            <person name="Martin F.M."/>
            <person name="Miettinen O."/>
            <person name="Hibbett D.S."/>
            <person name="Nagy L.G."/>
        </authorList>
    </citation>
    <scope>NUCLEOTIDE SEQUENCE [LARGE SCALE GENOMIC DNA]</scope>
    <source>
        <strain evidence="2 3">HHB13444</strain>
    </source>
</reference>
<evidence type="ECO:0000256" key="1">
    <source>
        <dbReference type="SAM" id="MobiDB-lite"/>
    </source>
</evidence>
<feature type="region of interest" description="Disordered" evidence="1">
    <location>
        <begin position="149"/>
        <end position="244"/>
    </location>
</feature>
<organism evidence="2 3">
    <name type="scientific">Polyporus arcularius HHB13444</name>
    <dbReference type="NCBI Taxonomy" id="1314778"/>
    <lineage>
        <taxon>Eukaryota</taxon>
        <taxon>Fungi</taxon>
        <taxon>Dikarya</taxon>
        <taxon>Basidiomycota</taxon>
        <taxon>Agaricomycotina</taxon>
        <taxon>Agaricomycetes</taxon>
        <taxon>Polyporales</taxon>
        <taxon>Polyporaceae</taxon>
        <taxon>Polyporus</taxon>
    </lineage>
</organism>
<name>A0A5C3PHE1_9APHY</name>
<protein>
    <recommendedName>
        <fullName evidence="4">Fungal-type protein kinase domain-containing protein</fullName>
    </recommendedName>
</protein>
<evidence type="ECO:0008006" key="4">
    <source>
        <dbReference type="Google" id="ProtNLM"/>
    </source>
</evidence>
<dbReference type="AlphaFoldDB" id="A0A5C3PHE1"/>
<evidence type="ECO:0000313" key="3">
    <source>
        <dbReference type="Proteomes" id="UP000308197"/>
    </source>
</evidence>
<accession>A0A5C3PHE1</accession>
<feature type="compositionally biased region" description="Polar residues" evidence="1">
    <location>
        <begin position="177"/>
        <end position="192"/>
    </location>
</feature>
<sequence>MSTEMPSWRIVHGVHHDLVSLYWVLVWIVLRHTAHNFSVAQAQEVFPFSTDRHSLGVGMKIIWANWLVDEFEIPGNEPLTKLLRDMALPVLKSVGNKIVKGVPMTYDDVLQLFDEALDSQGWPEMDYVPCTWLDESQASSPWIIDDSLALERKPSTAEKPGLGAPRANAEKMPPPTEISTSYEARLPSNETVAASAASSGSDGPKPISSLSSRKRKAVEPAETEGSESGRSKRSKGSRRSENVD</sequence>
<keyword evidence="3" id="KW-1185">Reference proteome</keyword>
<proteinExistence type="predicted"/>
<dbReference type="InParanoid" id="A0A5C3PHE1"/>
<dbReference type="Proteomes" id="UP000308197">
    <property type="component" value="Unassembled WGS sequence"/>
</dbReference>
<dbReference type="EMBL" id="ML211091">
    <property type="protein sequence ID" value="TFK88996.1"/>
    <property type="molecule type" value="Genomic_DNA"/>
</dbReference>
<gene>
    <name evidence="2" type="ORF">K466DRAFT_661884</name>
</gene>